<proteinExistence type="predicted"/>
<evidence type="ECO:0000313" key="2">
    <source>
        <dbReference type="EMBL" id="KIK20493.1"/>
    </source>
</evidence>
<evidence type="ECO:0000313" key="3">
    <source>
        <dbReference type="Proteomes" id="UP000054018"/>
    </source>
</evidence>
<dbReference type="EMBL" id="KN833764">
    <property type="protein sequence ID" value="KIK20493.1"/>
    <property type="molecule type" value="Genomic_DNA"/>
</dbReference>
<feature type="compositionally biased region" description="Low complexity" evidence="1">
    <location>
        <begin position="21"/>
        <end position="31"/>
    </location>
</feature>
<feature type="region of interest" description="Disordered" evidence="1">
    <location>
        <begin position="1"/>
        <end position="42"/>
    </location>
</feature>
<dbReference type="Proteomes" id="UP000054018">
    <property type="component" value="Unassembled WGS sequence"/>
</dbReference>
<organism evidence="2 3">
    <name type="scientific">Pisolithus microcarpus 441</name>
    <dbReference type="NCBI Taxonomy" id="765257"/>
    <lineage>
        <taxon>Eukaryota</taxon>
        <taxon>Fungi</taxon>
        <taxon>Dikarya</taxon>
        <taxon>Basidiomycota</taxon>
        <taxon>Agaricomycotina</taxon>
        <taxon>Agaricomycetes</taxon>
        <taxon>Agaricomycetidae</taxon>
        <taxon>Boletales</taxon>
        <taxon>Sclerodermatineae</taxon>
        <taxon>Pisolithaceae</taxon>
        <taxon>Pisolithus</taxon>
    </lineage>
</organism>
<reference evidence="2 3" key="1">
    <citation type="submission" date="2014-04" db="EMBL/GenBank/DDBJ databases">
        <authorList>
            <consortium name="DOE Joint Genome Institute"/>
            <person name="Kuo A."/>
            <person name="Kohler A."/>
            <person name="Costa M.D."/>
            <person name="Nagy L.G."/>
            <person name="Floudas D."/>
            <person name="Copeland A."/>
            <person name="Barry K.W."/>
            <person name="Cichocki N."/>
            <person name="Veneault-Fourrey C."/>
            <person name="LaButti K."/>
            <person name="Lindquist E.A."/>
            <person name="Lipzen A."/>
            <person name="Lundell T."/>
            <person name="Morin E."/>
            <person name="Murat C."/>
            <person name="Sun H."/>
            <person name="Tunlid A."/>
            <person name="Henrissat B."/>
            <person name="Grigoriev I.V."/>
            <person name="Hibbett D.S."/>
            <person name="Martin F."/>
            <person name="Nordberg H.P."/>
            <person name="Cantor M.N."/>
            <person name="Hua S.X."/>
        </authorList>
    </citation>
    <scope>NUCLEOTIDE SEQUENCE [LARGE SCALE GENOMIC DNA]</scope>
    <source>
        <strain evidence="2 3">441</strain>
    </source>
</reference>
<sequence length="66" mass="7298">MFGRKWKSFRQENKDIAATTGHSSRPLSSRGGSSGGILVNRAKNSLTRSLDVRYLKCLEEPGHPPN</sequence>
<evidence type="ECO:0000256" key="1">
    <source>
        <dbReference type="SAM" id="MobiDB-lite"/>
    </source>
</evidence>
<dbReference type="HOGENOM" id="CLU_2832170_0_0_1"/>
<name>A0A0C9ZKR9_9AGAM</name>
<gene>
    <name evidence="2" type="ORF">PISMIDRAFT_682318</name>
</gene>
<keyword evidence="3" id="KW-1185">Reference proteome</keyword>
<accession>A0A0C9ZKR9</accession>
<reference evidence="3" key="2">
    <citation type="submission" date="2015-01" db="EMBL/GenBank/DDBJ databases">
        <title>Evolutionary Origins and Diversification of the Mycorrhizal Mutualists.</title>
        <authorList>
            <consortium name="DOE Joint Genome Institute"/>
            <consortium name="Mycorrhizal Genomics Consortium"/>
            <person name="Kohler A."/>
            <person name="Kuo A."/>
            <person name="Nagy L.G."/>
            <person name="Floudas D."/>
            <person name="Copeland A."/>
            <person name="Barry K.W."/>
            <person name="Cichocki N."/>
            <person name="Veneault-Fourrey C."/>
            <person name="LaButti K."/>
            <person name="Lindquist E.A."/>
            <person name="Lipzen A."/>
            <person name="Lundell T."/>
            <person name="Morin E."/>
            <person name="Murat C."/>
            <person name="Riley R."/>
            <person name="Ohm R."/>
            <person name="Sun H."/>
            <person name="Tunlid A."/>
            <person name="Henrissat B."/>
            <person name="Grigoriev I.V."/>
            <person name="Hibbett D.S."/>
            <person name="Martin F."/>
        </authorList>
    </citation>
    <scope>NUCLEOTIDE SEQUENCE [LARGE SCALE GENOMIC DNA]</scope>
    <source>
        <strain evidence="3">441</strain>
    </source>
</reference>
<protein>
    <submittedName>
        <fullName evidence="2">Uncharacterized protein</fullName>
    </submittedName>
</protein>
<dbReference type="AlphaFoldDB" id="A0A0C9ZKR9"/>